<accession>V9LSV2</accession>
<reference evidence="1" key="1">
    <citation type="submission" date="2012-06" db="EMBL/GenBank/DDBJ databases">
        <title>Genomic sequencing and analysis of the Dendrolimus kikuchii nucleopolyhedrovirus.</title>
        <authorList>
            <person name="Yang M.M."/>
        </authorList>
    </citation>
    <scope>NUCLEOTIDE SEQUENCE</scope>
    <source>
        <strain evidence="1">YN</strain>
    </source>
</reference>
<organism evidence="1">
    <name type="scientific">Dendrolimus kikuchii nucleopolyhedrovirus</name>
    <dbReference type="NCBI Taxonomy" id="1219875"/>
    <lineage>
        <taxon>Viruses</taxon>
        <taxon>Viruses incertae sedis</taxon>
        <taxon>Naldaviricetes</taxon>
        <taxon>Lefavirales</taxon>
        <taxon>Baculoviridae</taxon>
        <taxon>Alphabaculovirus</taxon>
    </lineage>
</organism>
<proteinExistence type="predicted"/>
<dbReference type="EMBL" id="JX193905">
    <property type="protein sequence ID" value="AFS51928.1"/>
    <property type="molecule type" value="Genomic_DNA"/>
</dbReference>
<sequence length="124" mass="13999">MMIMISKGTNTDSCDVVGVADYQMIAEHYKRMVENKDAEIEHLIAALAKAYGTIADLDARMEENNVAINRELVKLITKTRDICEEKRAQFDYLREMLLAKDRIICMLNRTFTDRASAASSSSSS</sequence>
<name>V9LSV2_9ABAC</name>
<evidence type="ECO:0000313" key="1">
    <source>
        <dbReference type="EMBL" id="AFS51928.1"/>
    </source>
</evidence>
<protein>
    <submittedName>
        <fullName evidence="1">DekiORF50</fullName>
    </submittedName>
</protein>